<reference evidence="2 3" key="1">
    <citation type="submission" date="2020-09" db="EMBL/GenBank/DDBJ databases">
        <title>De no assembly of potato wild relative species, Solanum commersonii.</title>
        <authorList>
            <person name="Cho K."/>
        </authorList>
    </citation>
    <scope>NUCLEOTIDE SEQUENCE [LARGE SCALE GENOMIC DNA]</scope>
    <source>
        <strain evidence="2">LZ3.2</strain>
        <tissue evidence="2">Leaf</tissue>
    </source>
</reference>
<proteinExistence type="predicted"/>
<gene>
    <name evidence="2" type="ORF">H5410_006807</name>
</gene>
<dbReference type="EMBL" id="JACXVP010000002">
    <property type="protein sequence ID" value="KAG5621589.1"/>
    <property type="molecule type" value="Genomic_DNA"/>
</dbReference>
<accession>A0A9J6AAD0</accession>
<feature type="region of interest" description="Disordered" evidence="1">
    <location>
        <begin position="103"/>
        <end position="188"/>
    </location>
</feature>
<evidence type="ECO:0000313" key="3">
    <source>
        <dbReference type="Proteomes" id="UP000824120"/>
    </source>
</evidence>
<sequence>MAVARYGQFRDFLAEFAGISREEEENGHRGRLELYLVGCWKRGIKLELLLGCCLEWIGITSGVEFWAARLETETTDLAVSITEMNRLSENRFITIRMPRHFDVSATGDGDGSEAGNGDVPKASGNGDVSEDGNDNVSEARNGDESEAREDDVSEARDDDVSEARDGDVSEARDGGDDDEAQDMVIDNN</sequence>
<dbReference type="Proteomes" id="UP000824120">
    <property type="component" value="Chromosome 2"/>
</dbReference>
<keyword evidence="3" id="KW-1185">Reference proteome</keyword>
<organism evidence="2 3">
    <name type="scientific">Solanum commersonii</name>
    <name type="common">Commerson's wild potato</name>
    <name type="synonym">Commerson's nightshade</name>
    <dbReference type="NCBI Taxonomy" id="4109"/>
    <lineage>
        <taxon>Eukaryota</taxon>
        <taxon>Viridiplantae</taxon>
        <taxon>Streptophyta</taxon>
        <taxon>Embryophyta</taxon>
        <taxon>Tracheophyta</taxon>
        <taxon>Spermatophyta</taxon>
        <taxon>Magnoliopsida</taxon>
        <taxon>eudicotyledons</taxon>
        <taxon>Gunneridae</taxon>
        <taxon>Pentapetalae</taxon>
        <taxon>asterids</taxon>
        <taxon>lamiids</taxon>
        <taxon>Solanales</taxon>
        <taxon>Solanaceae</taxon>
        <taxon>Solanoideae</taxon>
        <taxon>Solaneae</taxon>
        <taxon>Solanum</taxon>
    </lineage>
</organism>
<evidence type="ECO:0000313" key="2">
    <source>
        <dbReference type="EMBL" id="KAG5621589.1"/>
    </source>
</evidence>
<name>A0A9J6AAD0_SOLCO</name>
<protein>
    <submittedName>
        <fullName evidence="2">Uncharacterized protein</fullName>
    </submittedName>
</protein>
<comment type="caution">
    <text evidence="2">The sequence shown here is derived from an EMBL/GenBank/DDBJ whole genome shotgun (WGS) entry which is preliminary data.</text>
</comment>
<feature type="compositionally biased region" description="Acidic residues" evidence="1">
    <location>
        <begin position="146"/>
        <end position="160"/>
    </location>
</feature>
<evidence type="ECO:0000256" key="1">
    <source>
        <dbReference type="SAM" id="MobiDB-lite"/>
    </source>
</evidence>
<dbReference type="AlphaFoldDB" id="A0A9J6AAD0"/>
<feature type="compositionally biased region" description="Basic and acidic residues" evidence="1">
    <location>
        <begin position="161"/>
        <end position="174"/>
    </location>
</feature>